<feature type="region of interest" description="Disordered" evidence="1">
    <location>
        <begin position="30"/>
        <end position="60"/>
    </location>
</feature>
<keyword evidence="3" id="KW-1185">Reference proteome</keyword>
<evidence type="ECO:0000313" key="2">
    <source>
        <dbReference type="EMBL" id="THH15034.1"/>
    </source>
</evidence>
<dbReference type="OrthoDB" id="2795925at2759"/>
<dbReference type="Proteomes" id="UP000308730">
    <property type="component" value="Unassembled WGS sequence"/>
</dbReference>
<protein>
    <submittedName>
        <fullName evidence="2">Uncharacterized protein</fullName>
    </submittedName>
</protein>
<organism evidence="2 3">
    <name type="scientific">Antrodiella citrinella</name>
    <dbReference type="NCBI Taxonomy" id="2447956"/>
    <lineage>
        <taxon>Eukaryota</taxon>
        <taxon>Fungi</taxon>
        <taxon>Dikarya</taxon>
        <taxon>Basidiomycota</taxon>
        <taxon>Agaricomycotina</taxon>
        <taxon>Agaricomycetes</taxon>
        <taxon>Polyporales</taxon>
        <taxon>Steccherinaceae</taxon>
        <taxon>Antrodiella</taxon>
    </lineage>
</organism>
<comment type="caution">
    <text evidence="2">The sequence shown here is derived from an EMBL/GenBank/DDBJ whole genome shotgun (WGS) entry which is preliminary data.</text>
</comment>
<gene>
    <name evidence="2" type="ORF">EUX98_g9526</name>
</gene>
<dbReference type="InterPro" id="IPR041078">
    <property type="entry name" value="Plavaka"/>
</dbReference>
<accession>A0A4S4LRP5</accession>
<reference evidence="2 3" key="1">
    <citation type="submission" date="2019-02" db="EMBL/GenBank/DDBJ databases">
        <title>Genome sequencing of the rare red list fungi Antrodiella citrinella (Flaviporus citrinellus).</title>
        <authorList>
            <person name="Buettner E."/>
            <person name="Kellner H."/>
        </authorList>
    </citation>
    <scope>NUCLEOTIDE SEQUENCE [LARGE SCALE GENOMIC DNA]</scope>
    <source>
        <strain evidence="2 3">DSM 108506</strain>
    </source>
</reference>
<dbReference type="Pfam" id="PF18759">
    <property type="entry name" value="Plavaka"/>
    <property type="match status" value="1"/>
</dbReference>
<name>A0A4S4LRP5_9APHY</name>
<sequence length="738" mass="83766">MVSNTGGGAEVPLPWSPAQQSAAFVTVFTDYDREEEMPNAEAGPSGQNSEHAASVAAESDRDHQIDDIKVEFHPNSQRPTKHYCFEDYGHHTPLEPQLEADERPWRPFRSRGDFEFAEITLQAGLNNPQTDALIKLINRIIEGESKFTLRSHSELKRTWEDAADLHTPWYQTQLPPNASPFGFILFSDKTRLSSFGTEKGYPIIARIANLPVDIRNGSGLGGGKVVGWLPVIAEDPAETGKKGFINMKHAVWHECFRELMKVVAALSYSGYAFKTFEDIVRYLFPFIAILSADYEEQCVMALIRGTMCLFPCPICMSPQKKLADLRAQYPLRTAEASALVIRRCNGMRREDAEALLKEHGLREVPNVFWELNNSDPHRTLSFDRLHAHDDGLFGHHLFQRWQAHLEALGRGAQTKVDHQLELMPTWRGLNHFTSASTTLFTDGSKYEDLAKTIIFASHNVLTEGEDRLGYLLLQIIRSYLEINIYLSLEVHTEETLAAGEAELLRFSDLLKDFEQITAGSLQPAESFASIENRHANDHQFKNFRTRLSAYLNAVLPHFGVALPGGKPIRFSPEDTILESRYIKVNYESVVDWKQKCDYLRCSPSFHNRERHDHVILDAGEDSFVFAKLLFTFLCEVGRQTYPVALIHPLDAPVGTRKRKDKHLSLCRVRSHPSQPSEFVLMRSFVRGALVVEDVSTSNHFFVVDVVDGDSFLRMKKIFGPYLDPLSCTKPVWYRADRI</sequence>
<evidence type="ECO:0000256" key="1">
    <source>
        <dbReference type="SAM" id="MobiDB-lite"/>
    </source>
</evidence>
<dbReference type="AlphaFoldDB" id="A0A4S4LRP5"/>
<evidence type="ECO:0000313" key="3">
    <source>
        <dbReference type="Proteomes" id="UP000308730"/>
    </source>
</evidence>
<proteinExistence type="predicted"/>
<dbReference type="EMBL" id="SGPM01000865">
    <property type="protein sequence ID" value="THH15034.1"/>
    <property type="molecule type" value="Genomic_DNA"/>
</dbReference>